<protein>
    <submittedName>
        <fullName evidence="2">Ribonuclease VapC</fullName>
        <ecNumber evidence="2">3.1.-.-</ecNumber>
    </submittedName>
</protein>
<keyword evidence="2" id="KW-0614">Plasmid</keyword>
<dbReference type="InterPro" id="IPR002716">
    <property type="entry name" value="PIN_dom"/>
</dbReference>
<dbReference type="InterPro" id="IPR029060">
    <property type="entry name" value="PIN-like_dom_sf"/>
</dbReference>
<name>A0A4U8Z7K7_METTU</name>
<dbReference type="EMBL" id="LR536452">
    <property type="protein sequence ID" value="VFU17582.1"/>
    <property type="molecule type" value="Genomic_DNA"/>
</dbReference>
<dbReference type="GO" id="GO:0016787">
    <property type="term" value="F:hydrolase activity"/>
    <property type="evidence" value="ECO:0007669"/>
    <property type="project" value="UniProtKB-KW"/>
</dbReference>
<dbReference type="RefSeq" id="WP_134493367.1">
    <property type="nucleotide sequence ID" value="NZ_CP139087.1"/>
</dbReference>
<evidence type="ECO:0000259" key="1">
    <source>
        <dbReference type="Pfam" id="PF01850"/>
    </source>
</evidence>
<sequence length="136" mass="14517">MIFADASALMSIIMGDAQSREIADRLEGERVRLCSALSVSETVASLCDSHMFSVSAARAHVRLFLEAANFRIVSIGERELEMAADAFAQYGEGRHPAGLSMSACYAYACAKVNRAKLLFTGGGFALTDLGGQAFRA</sequence>
<reference evidence="2 3" key="1">
    <citation type="submission" date="2019-03" db="EMBL/GenBank/DDBJ databases">
        <authorList>
            <person name="Kox A.R. M."/>
        </authorList>
    </citation>
    <scope>NUCLEOTIDE SEQUENCE [LARGE SCALE GENOMIC DNA]</scope>
    <source>
        <strain evidence="2">MTUNDRAET4 annotated genome</strain>
        <plasmid evidence="3">3</plasmid>
    </source>
</reference>
<gene>
    <name evidence="2" type="primary">vapC</name>
    <name evidence="2" type="ORF">MTUNDRAET4_0121</name>
</gene>
<dbReference type="Pfam" id="PF01850">
    <property type="entry name" value="PIN"/>
    <property type="match status" value="1"/>
</dbReference>
<evidence type="ECO:0000313" key="2">
    <source>
        <dbReference type="EMBL" id="VFU17582.1"/>
    </source>
</evidence>
<organism evidence="2 3">
    <name type="scientific">Methylocella tundrae</name>
    <dbReference type="NCBI Taxonomy" id="227605"/>
    <lineage>
        <taxon>Bacteria</taxon>
        <taxon>Pseudomonadati</taxon>
        <taxon>Pseudomonadota</taxon>
        <taxon>Alphaproteobacteria</taxon>
        <taxon>Hyphomicrobiales</taxon>
        <taxon>Beijerinckiaceae</taxon>
        <taxon>Methylocella</taxon>
    </lineage>
</organism>
<dbReference type="KEGG" id="mtun:MTUNDRAET4_0121.2"/>
<proteinExistence type="predicted"/>
<evidence type="ECO:0000313" key="3">
    <source>
        <dbReference type="Proteomes" id="UP000294360"/>
    </source>
</evidence>
<accession>A0A4U8Z7K7</accession>
<dbReference type="CDD" id="cd09871">
    <property type="entry name" value="PIN_MtVapC28-VapC30-like"/>
    <property type="match status" value="1"/>
</dbReference>
<dbReference type="Proteomes" id="UP000294360">
    <property type="component" value="Plasmid 3"/>
</dbReference>
<dbReference type="Gene3D" id="3.40.50.1010">
    <property type="entry name" value="5'-nuclease"/>
    <property type="match status" value="1"/>
</dbReference>
<dbReference type="EC" id="3.1.-.-" evidence="2"/>
<dbReference type="AlphaFoldDB" id="A0A4U8Z7K7"/>
<feature type="domain" description="PIN" evidence="1">
    <location>
        <begin position="2"/>
        <end position="120"/>
    </location>
</feature>
<dbReference type="OrthoDB" id="32625at2"/>
<dbReference type="SUPFAM" id="SSF88723">
    <property type="entry name" value="PIN domain-like"/>
    <property type="match status" value="1"/>
</dbReference>
<keyword evidence="2" id="KW-0378">Hydrolase</keyword>
<geneLocation type="plasmid" evidence="2 3">
    <name>3</name>
</geneLocation>